<dbReference type="InterPro" id="IPR012349">
    <property type="entry name" value="Split_barrel_FMN-bd"/>
</dbReference>
<dbReference type="Pfam" id="PF22696">
    <property type="entry name" value="Putative_PNPOx_2"/>
    <property type="match status" value="1"/>
</dbReference>
<sequence>MEETNKIALATSLNNIPNVRVVNFCYNHQNKGIVYFSSFRGLPKTLEVSENNYKLSINL</sequence>
<dbReference type="RefSeq" id="WP_425347550.1">
    <property type="nucleotide sequence ID" value="NZ_JAGGKS010000001.1"/>
</dbReference>
<evidence type="ECO:0000259" key="1">
    <source>
        <dbReference type="Pfam" id="PF22696"/>
    </source>
</evidence>
<evidence type="ECO:0000313" key="2">
    <source>
        <dbReference type="EMBL" id="MBP1924431.1"/>
    </source>
</evidence>
<keyword evidence="3" id="KW-1185">Reference proteome</keyword>
<protein>
    <submittedName>
        <fullName evidence="2">Pyridoxamine 5'-phosphate oxidase family protein</fullName>
    </submittedName>
</protein>
<dbReference type="EMBL" id="JAGGKS010000001">
    <property type="protein sequence ID" value="MBP1924431.1"/>
    <property type="molecule type" value="Genomic_DNA"/>
</dbReference>
<dbReference type="Proteomes" id="UP001519342">
    <property type="component" value="Unassembled WGS sequence"/>
</dbReference>
<reference evidence="2 3" key="1">
    <citation type="submission" date="2021-03" db="EMBL/GenBank/DDBJ databases">
        <title>Genomic Encyclopedia of Type Strains, Phase IV (KMG-IV): sequencing the most valuable type-strain genomes for metagenomic binning, comparative biology and taxonomic classification.</title>
        <authorList>
            <person name="Goeker M."/>
        </authorList>
    </citation>
    <scope>NUCLEOTIDE SEQUENCE [LARGE SCALE GENOMIC DNA]</scope>
    <source>
        <strain evidence="2 3">DSM 24004</strain>
    </source>
</reference>
<proteinExistence type="predicted"/>
<comment type="caution">
    <text evidence="2">The sequence shown here is derived from an EMBL/GenBank/DDBJ whole genome shotgun (WGS) entry which is preliminary data.</text>
</comment>
<gene>
    <name evidence="2" type="ORF">J2Z76_000284</name>
</gene>
<dbReference type="Gene3D" id="2.30.110.10">
    <property type="entry name" value="Electron Transport, Fmn-binding Protein, Chain A"/>
    <property type="match status" value="1"/>
</dbReference>
<organism evidence="2 3">
    <name type="scientific">Sedimentibacter acidaminivorans</name>
    <dbReference type="NCBI Taxonomy" id="913099"/>
    <lineage>
        <taxon>Bacteria</taxon>
        <taxon>Bacillati</taxon>
        <taxon>Bacillota</taxon>
        <taxon>Tissierellia</taxon>
        <taxon>Sedimentibacter</taxon>
    </lineage>
</organism>
<name>A0ABS4G9Q8_9FIRM</name>
<accession>A0ABS4G9Q8</accession>
<feature type="domain" description="Pyridoxamine 5'-phosphate oxidase-like" evidence="1">
    <location>
        <begin position="2"/>
        <end position="43"/>
    </location>
</feature>
<dbReference type="InterPro" id="IPR055196">
    <property type="entry name" value="Putative_PNPOx_2"/>
</dbReference>
<evidence type="ECO:0000313" key="3">
    <source>
        <dbReference type="Proteomes" id="UP001519342"/>
    </source>
</evidence>